<dbReference type="Proteomes" id="UP000193498">
    <property type="component" value="Unassembled WGS sequence"/>
</dbReference>
<keyword evidence="8" id="KW-1185">Reference proteome</keyword>
<evidence type="ECO:0000313" key="8">
    <source>
        <dbReference type="Proteomes" id="UP000193498"/>
    </source>
</evidence>
<reference evidence="7 8" key="1">
    <citation type="submission" date="2016-07" db="EMBL/GenBank/DDBJ databases">
        <title>Pervasive Adenine N6-methylation of Active Genes in Fungi.</title>
        <authorList>
            <consortium name="DOE Joint Genome Institute"/>
            <person name="Mondo S.J."/>
            <person name="Dannebaum R.O."/>
            <person name="Kuo R.C."/>
            <person name="Labutti K."/>
            <person name="Haridas S."/>
            <person name="Kuo A."/>
            <person name="Salamov A."/>
            <person name="Ahrendt S.R."/>
            <person name="Lipzen A."/>
            <person name="Sullivan W."/>
            <person name="Andreopoulos W.B."/>
            <person name="Clum A."/>
            <person name="Lindquist E."/>
            <person name="Daum C."/>
            <person name="Ramamoorthy G.K."/>
            <person name="Gryganskyi A."/>
            <person name="Culley D."/>
            <person name="Magnuson J.K."/>
            <person name="James T.Y."/>
            <person name="O'Malley M.A."/>
            <person name="Stajich J.E."/>
            <person name="Spatafora J.W."/>
            <person name="Visel A."/>
            <person name="Grigoriev I.V."/>
        </authorList>
    </citation>
    <scope>NUCLEOTIDE SEQUENCE [LARGE SCALE GENOMIC DNA]</scope>
    <source>
        <strain evidence="7 8">CBS 931.73</strain>
    </source>
</reference>
<dbReference type="PANTHER" id="PTHR13479">
    <property type="entry name" value="30S RIBOSOMAL PROTEIN S18"/>
    <property type="match status" value="1"/>
</dbReference>
<dbReference type="GO" id="GO:0032543">
    <property type="term" value="P:mitochondrial translation"/>
    <property type="evidence" value="ECO:0007669"/>
    <property type="project" value="TreeGrafter"/>
</dbReference>
<dbReference type="FunCoup" id="A0A1Y1YNL0">
    <property type="interactions" value="363"/>
</dbReference>
<dbReference type="OrthoDB" id="21463at2759"/>
<name>A0A1Y1YNL0_9FUNG</name>
<keyword evidence="2 5" id="KW-0689">Ribosomal protein</keyword>
<evidence type="ECO:0000313" key="7">
    <source>
        <dbReference type="EMBL" id="ORX99591.1"/>
    </source>
</evidence>
<dbReference type="HAMAP" id="MF_00270">
    <property type="entry name" value="Ribosomal_bS18"/>
    <property type="match status" value="1"/>
</dbReference>
<gene>
    <name evidence="7" type="ORF">K493DRAFT_313180</name>
</gene>
<evidence type="ECO:0000256" key="6">
    <source>
        <dbReference type="SAM" id="MobiDB-lite"/>
    </source>
</evidence>
<dbReference type="InterPro" id="IPR001648">
    <property type="entry name" value="Ribosomal_bS18"/>
</dbReference>
<dbReference type="GO" id="GO:0003735">
    <property type="term" value="F:structural constituent of ribosome"/>
    <property type="evidence" value="ECO:0007669"/>
    <property type="project" value="InterPro"/>
</dbReference>
<dbReference type="EMBL" id="MCFE01000095">
    <property type="protein sequence ID" value="ORX99591.1"/>
    <property type="molecule type" value="Genomic_DNA"/>
</dbReference>
<comment type="similarity">
    <text evidence="1 5">Belongs to the bacterial ribosomal protein bS18 family.</text>
</comment>
<dbReference type="SUPFAM" id="SSF46911">
    <property type="entry name" value="Ribosomal protein S18"/>
    <property type="match status" value="1"/>
</dbReference>
<evidence type="ECO:0000256" key="2">
    <source>
        <dbReference type="ARBA" id="ARBA00022980"/>
    </source>
</evidence>
<dbReference type="Gene3D" id="4.10.640.10">
    <property type="entry name" value="Ribosomal protein S18"/>
    <property type="match status" value="1"/>
</dbReference>
<dbReference type="PRINTS" id="PR00974">
    <property type="entry name" value="RIBOSOMALS18"/>
</dbReference>
<dbReference type="InterPro" id="IPR036870">
    <property type="entry name" value="Ribosomal_bS18_sf"/>
</dbReference>
<dbReference type="STRING" id="1314790.A0A1Y1YNL0"/>
<protein>
    <recommendedName>
        <fullName evidence="4">Small ribosomal subunit protein bS18m</fullName>
    </recommendedName>
</protein>
<dbReference type="Pfam" id="PF01084">
    <property type="entry name" value="Ribosomal_S18"/>
    <property type="match status" value="1"/>
</dbReference>
<evidence type="ECO:0000256" key="3">
    <source>
        <dbReference type="ARBA" id="ARBA00023274"/>
    </source>
</evidence>
<keyword evidence="3 5" id="KW-0687">Ribonucleoprotein</keyword>
<dbReference type="PANTHER" id="PTHR13479:SF40">
    <property type="entry name" value="SMALL RIBOSOMAL SUBUNIT PROTEIN BS18M"/>
    <property type="match status" value="1"/>
</dbReference>
<dbReference type="GO" id="GO:0070181">
    <property type="term" value="F:small ribosomal subunit rRNA binding"/>
    <property type="evidence" value="ECO:0007669"/>
    <property type="project" value="TreeGrafter"/>
</dbReference>
<dbReference type="NCBIfam" id="TIGR00165">
    <property type="entry name" value="S18"/>
    <property type="match status" value="1"/>
</dbReference>
<evidence type="ECO:0000256" key="4">
    <source>
        <dbReference type="ARBA" id="ARBA00035264"/>
    </source>
</evidence>
<comment type="caution">
    <text evidence="7">The sequence shown here is derived from an EMBL/GenBank/DDBJ whole genome shotgun (WGS) entry which is preliminary data.</text>
</comment>
<dbReference type="AlphaFoldDB" id="A0A1Y1YNL0"/>
<accession>A0A1Y1YNL0</accession>
<dbReference type="GO" id="GO:0005763">
    <property type="term" value="C:mitochondrial small ribosomal subunit"/>
    <property type="evidence" value="ECO:0007669"/>
    <property type="project" value="TreeGrafter"/>
</dbReference>
<feature type="region of interest" description="Disordered" evidence="6">
    <location>
        <begin position="59"/>
        <end position="81"/>
    </location>
</feature>
<evidence type="ECO:0000256" key="1">
    <source>
        <dbReference type="ARBA" id="ARBA00005589"/>
    </source>
</evidence>
<organism evidence="7 8">
    <name type="scientific">Basidiobolus meristosporus CBS 931.73</name>
    <dbReference type="NCBI Taxonomy" id="1314790"/>
    <lineage>
        <taxon>Eukaryota</taxon>
        <taxon>Fungi</taxon>
        <taxon>Fungi incertae sedis</taxon>
        <taxon>Zoopagomycota</taxon>
        <taxon>Entomophthoromycotina</taxon>
        <taxon>Basidiobolomycetes</taxon>
        <taxon>Basidiobolales</taxon>
        <taxon>Basidiobolaceae</taxon>
        <taxon>Basidiobolus</taxon>
    </lineage>
</organism>
<sequence>MSLFRVSFSLTQQARTQTSLLGYNISRTLSSSARCQNEDASKFELTNLAKRFLPKDTYAPSDFNENIPRNRSRRKGQNDPFRQLHLNPLSEYKNTTLLSNYVSQMGRILPRTATGLSAKSQRKVGKAIRRARAMGLMPVTWKQAPLFEFGNRSNRM</sequence>
<evidence type="ECO:0000256" key="5">
    <source>
        <dbReference type="RuleBase" id="RU003910"/>
    </source>
</evidence>
<dbReference type="InParanoid" id="A0A1Y1YNL0"/>
<proteinExistence type="inferred from homology"/>